<dbReference type="PANTHER" id="PTHR43436">
    <property type="entry name" value="ARAC-FAMILY TRANSCRIPTIONAL REGULATOR"/>
    <property type="match status" value="1"/>
</dbReference>
<dbReference type="EMBL" id="JAGGDJ010000004">
    <property type="protein sequence ID" value="MBO7744532.1"/>
    <property type="molecule type" value="Genomic_DNA"/>
</dbReference>
<dbReference type="InterPro" id="IPR018060">
    <property type="entry name" value="HTH_AraC"/>
</dbReference>
<keyword evidence="5" id="KW-1185">Reference proteome</keyword>
<dbReference type="Pfam" id="PF12833">
    <property type="entry name" value="HTH_18"/>
    <property type="match status" value="1"/>
</dbReference>
<evidence type="ECO:0000256" key="1">
    <source>
        <dbReference type="ARBA" id="ARBA00023015"/>
    </source>
</evidence>
<dbReference type="PROSITE" id="PS01124">
    <property type="entry name" value="HTH_ARAC_FAMILY_2"/>
    <property type="match status" value="1"/>
</dbReference>
<evidence type="ECO:0000313" key="5">
    <source>
        <dbReference type="Proteomes" id="UP000670947"/>
    </source>
</evidence>
<dbReference type="InterPro" id="IPR009057">
    <property type="entry name" value="Homeodomain-like_sf"/>
</dbReference>
<proteinExistence type="predicted"/>
<dbReference type="SUPFAM" id="SSF46689">
    <property type="entry name" value="Homeodomain-like"/>
    <property type="match status" value="2"/>
</dbReference>
<keyword evidence="2" id="KW-0804">Transcription</keyword>
<keyword evidence="1" id="KW-0805">Transcription regulation</keyword>
<reference evidence="4 5" key="1">
    <citation type="submission" date="2021-03" db="EMBL/GenBank/DDBJ databases">
        <title>Paenibacillus artemisicola MWE-103 whole genome sequence.</title>
        <authorList>
            <person name="Ham Y.J."/>
        </authorList>
    </citation>
    <scope>NUCLEOTIDE SEQUENCE [LARGE SCALE GENOMIC DNA]</scope>
    <source>
        <strain evidence="4 5">MWE-103</strain>
    </source>
</reference>
<feature type="domain" description="HTH araC/xylS-type" evidence="3">
    <location>
        <begin position="157"/>
        <end position="255"/>
    </location>
</feature>
<accession>A0ABS3W882</accession>
<evidence type="ECO:0000256" key="2">
    <source>
        <dbReference type="ARBA" id="ARBA00023163"/>
    </source>
</evidence>
<protein>
    <submittedName>
        <fullName evidence="4">AraC family transcriptional regulator</fullName>
    </submittedName>
</protein>
<dbReference type="Proteomes" id="UP000670947">
    <property type="component" value="Unassembled WGS sequence"/>
</dbReference>
<name>A0ABS3W882_9BACL</name>
<sequence length="275" mass="29748">MPPIPVVMAPAFCLVLQGAKKLQAGQAVMNAGPGSFLASLVDLPGFAQVDGATPDSPYIGLRMDFTTDEIAAVMAEAGIQVKPRDAGAGMGAFVGRADAALLRLFARLLRLHLEKPEAEARFLASLLKREMMYHLLTGDDGHLFIQRALFDRQEGIGPVIAWIKTHFTRPFAVEELAKSFNMSASGLHHKFKAVTGMGPLRYQKQLRLQEARRLMLGGTADATNAAAEVGYESLSQFTREYRRLFGRPPLQDIKALQAGSAANALAELLSASRGN</sequence>
<gene>
    <name evidence="4" type="ORF">I8J29_10015</name>
</gene>
<organism evidence="4 5">
    <name type="scientific">Paenibacillus artemisiicola</name>
    <dbReference type="NCBI Taxonomy" id="1172618"/>
    <lineage>
        <taxon>Bacteria</taxon>
        <taxon>Bacillati</taxon>
        <taxon>Bacillota</taxon>
        <taxon>Bacilli</taxon>
        <taxon>Bacillales</taxon>
        <taxon>Paenibacillaceae</taxon>
        <taxon>Paenibacillus</taxon>
    </lineage>
</organism>
<comment type="caution">
    <text evidence="4">The sequence shown here is derived from an EMBL/GenBank/DDBJ whole genome shotgun (WGS) entry which is preliminary data.</text>
</comment>
<dbReference type="InterPro" id="IPR009594">
    <property type="entry name" value="Tscrpt_reg_HTH_AraC_N"/>
</dbReference>
<dbReference type="PANTHER" id="PTHR43436:SF1">
    <property type="entry name" value="TRANSCRIPTIONAL REGULATORY PROTEIN"/>
    <property type="match status" value="1"/>
</dbReference>
<dbReference type="SMART" id="SM00342">
    <property type="entry name" value="HTH_ARAC"/>
    <property type="match status" value="1"/>
</dbReference>
<dbReference type="Gene3D" id="1.10.10.60">
    <property type="entry name" value="Homeodomain-like"/>
    <property type="match status" value="1"/>
</dbReference>
<dbReference type="Pfam" id="PF06719">
    <property type="entry name" value="AraC_N"/>
    <property type="match status" value="1"/>
</dbReference>
<evidence type="ECO:0000313" key="4">
    <source>
        <dbReference type="EMBL" id="MBO7744532.1"/>
    </source>
</evidence>
<evidence type="ECO:0000259" key="3">
    <source>
        <dbReference type="PROSITE" id="PS01124"/>
    </source>
</evidence>